<keyword evidence="3" id="KW-1185">Reference proteome</keyword>
<feature type="region of interest" description="Disordered" evidence="1">
    <location>
        <begin position="1"/>
        <end position="23"/>
    </location>
</feature>
<evidence type="ECO:0000313" key="2">
    <source>
        <dbReference type="EMBL" id="KAK1684298.1"/>
    </source>
</evidence>
<protein>
    <submittedName>
        <fullName evidence="2">Uncharacterized protein</fullName>
    </submittedName>
</protein>
<organism evidence="2 3">
    <name type="scientific">Lolium multiflorum</name>
    <name type="common">Italian ryegrass</name>
    <name type="synonym">Lolium perenne subsp. multiflorum</name>
    <dbReference type="NCBI Taxonomy" id="4521"/>
    <lineage>
        <taxon>Eukaryota</taxon>
        <taxon>Viridiplantae</taxon>
        <taxon>Streptophyta</taxon>
        <taxon>Embryophyta</taxon>
        <taxon>Tracheophyta</taxon>
        <taxon>Spermatophyta</taxon>
        <taxon>Magnoliopsida</taxon>
        <taxon>Liliopsida</taxon>
        <taxon>Poales</taxon>
        <taxon>Poaceae</taxon>
        <taxon>BOP clade</taxon>
        <taxon>Pooideae</taxon>
        <taxon>Poodae</taxon>
        <taxon>Poeae</taxon>
        <taxon>Poeae Chloroplast Group 2 (Poeae type)</taxon>
        <taxon>Loliodinae</taxon>
        <taxon>Loliinae</taxon>
        <taxon>Lolium</taxon>
    </lineage>
</organism>
<feature type="region of interest" description="Disordered" evidence="1">
    <location>
        <begin position="35"/>
        <end position="96"/>
    </location>
</feature>
<dbReference type="Proteomes" id="UP001231189">
    <property type="component" value="Unassembled WGS sequence"/>
</dbReference>
<dbReference type="AlphaFoldDB" id="A0AAD8TM02"/>
<feature type="compositionally biased region" description="Basic and acidic residues" evidence="1">
    <location>
        <begin position="315"/>
        <end position="351"/>
    </location>
</feature>
<comment type="caution">
    <text evidence="2">The sequence shown here is derived from an EMBL/GenBank/DDBJ whole genome shotgun (WGS) entry which is preliminary data.</text>
</comment>
<proteinExistence type="predicted"/>
<feature type="compositionally biased region" description="Basic residues" evidence="1">
    <location>
        <begin position="54"/>
        <end position="69"/>
    </location>
</feature>
<dbReference type="EMBL" id="JAUUTY010000002">
    <property type="protein sequence ID" value="KAK1684298.1"/>
    <property type="molecule type" value="Genomic_DNA"/>
</dbReference>
<evidence type="ECO:0000313" key="3">
    <source>
        <dbReference type="Proteomes" id="UP001231189"/>
    </source>
</evidence>
<reference evidence="2" key="1">
    <citation type="submission" date="2023-07" db="EMBL/GenBank/DDBJ databases">
        <title>A chromosome-level genome assembly of Lolium multiflorum.</title>
        <authorList>
            <person name="Chen Y."/>
            <person name="Copetti D."/>
            <person name="Kolliker R."/>
            <person name="Studer B."/>
        </authorList>
    </citation>
    <scope>NUCLEOTIDE SEQUENCE</scope>
    <source>
        <strain evidence="2">02402/16</strain>
        <tissue evidence="2">Leaf</tissue>
    </source>
</reference>
<evidence type="ECO:0000256" key="1">
    <source>
        <dbReference type="SAM" id="MobiDB-lite"/>
    </source>
</evidence>
<name>A0AAD8TM02_LOLMU</name>
<gene>
    <name evidence="2" type="ORF">QYE76_045146</name>
</gene>
<accession>A0AAD8TM02</accession>
<sequence length="443" mass="49111">MFDDDDDLQMPSPRVTMAHCTPAARTRTEIADCRRRASARHAPGHQHPPALRRLPGRARPRLRATKHSRGWAEGVGSETGLPEGSGGGSGTSSIWGRSAAPVVPRCRRCSLWAVRTGSHGWREEDPGGLGERVVQSAVGRQRDVCIASAMEEIDLCSADHVGQALPRRSHRFPWTEEEERQDTRWVADDEASRVAAEGAAKKAEDTELVEAAADGRHEAYDGWYEATEEGPDPTAEEEADVVAVADGEEAIHDREMANINVAIEESLIELTRDTREHEASVWADRRSLGDLISRKNELVAQQAARRLLQLPSPDRCAHEEAAEAELGRQERRRRQQENHEARDASRVPSRHGDVGTILRATDVALPYTVQLEAHKACRIPSTLSPYRRALPRSTLDTRDVVERAERVVWELGSWGKQAMTPQRRSASAPNTFSNVSIISYVLC</sequence>
<feature type="region of interest" description="Disordered" evidence="1">
    <location>
        <begin position="310"/>
        <end position="351"/>
    </location>
</feature>